<proteinExistence type="predicted"/>
<evidence type="ECO:0000313" key="9">
    <source>
        <dbReference type="Proteomes" id="UP000231358"/>
    </source>
</evidence>
<evidence type="ECO:0000256" key="5">
    <source>
        <dbReference type="ARBA" id="ARBA00023136"/>
    </source>
</evidence>
<feature type="transmembrane region" description="Helical" evidence="7">
    <location>
        <begin position="219"/>
        <end position="239"/>
    </location>
</feature>
<feature type="region of interest" description="Disordered" evidence="6">
    <location>
        <begin position="1"/>
        <end position="23"/>
    </location>
</feature>
<evidence type="ECO:0000256" key="7">
    <source>
        <dbReference type="SAM" id="Phobius"/>
    </source>
</evidence>
<keyword evidence="9" id="KW-1185">Reference proteome</keyword>
<dbReference type="GO" id="GO:0016020">
    <property type="term" value="C:membrane"/>
    <property type="evidence" value="ECO:0007669"/>
    <property type="project" value="UniProtKB-SubCell"/>
</dbReference>
<dbReference type="Pfam" id="PF07690">
    <property type="entry name" value="MFS_1"/>
    <property type="match status" value="1"/>
</dbReference>
<dbReference type="InterPro" id="IPR011701">
    <property type="entry name" value="MFS"/>
</dbReference>
<evidence type="ECO:0000313" key="8">
    <source>
        <dbReference type="EMBL" id="PIG89868.1"/>
    </source>
</evidence>
<accession>A0A2G7GAJ4</accession>
<dbReference type="STRING" id="656916.A0A2G7GAJ4"/>
<feature type="transmembrane region" description="Helical" evidence="7">
    <location>
        <begin position="188"/>
        <end position="207"/>
    </location>
</feature>
<dbReference type="EMBL" id="NEXV01000041">
    <property type="protein sequence ID" value="PIG89868.1"/>
    <property type="molecule type" value="Genomic_DNA"/>
</dbReference>
<name>A0A2G7GAJ4_9EURO</name>
<feature type="transmembrane region" description="Helical" evidence="7">
    <location>
        <begin position="56"/>
        <end position="82"/>
    </location>
</feature>
<dbReference type="Gene3D" id="1.20.1250.20">
    <property type="entry name" value="MFS general substrate transporter like domains"/>
    <property type="match status" value="1"/>
</dbReference>
<organism evidence="8 9">
    <name type="scientific">Aspergillus arachidicola</name>
    <dbReference type="NCBI Taxonomy" id="656916"/>
    <lineage>
        <taxon>Eukaryota</taxon>
        <taxon>Fungi</taxon>
        <taxon>Dikarya</taxon>
        <taxon>Ascomycota</taxon>
        <taxon>Pezizomycotina</taxon>
        <taxon>Eurotiomycetes</taxon>
        <taxon>Eurotiomycetidae</taxon>
        <taxon>Eurotiales</taxon>
        <taxon>Aspergillaceae</taxon>
        <taxon>Aspergillus</taxon>
        <taxon>Aspergillus subgen. Circumdati</taxon>
    </lineage>
</organism>
<dbReference type="PANTHER" id="PTHR43791:SF63">
    <property type="entry name" value="HIGH AFFINITY CYSTEINE TRANSPORTER"/>
    <property type="match status" value="1"/>
</dbReference>
<dbReference type="AlphaFoldDB" id="A0A2G7GAJ4"/>
<feature type="transmembrane region" description="Helical" evidence="7">
    <location>
        <begin position="445"/>
        <end position="467"/>
    </location>
</feature>
<feature type="transmembrane region" description="Helical" evidence="7">
    <location>
        <begin position="324"/>
        <end position="344"/>
    </location>
</feature>
<evidence type="ECO:0000256" key="1">
    <source>
        <dbReference type="ARBA" id="ARBA00004141"/>
    </source>
</evidence>
<dbReference type="GO" id="GO:0033229">
    <property type="term" value="F:cysteine transmembrane transporter activity"/>
    <property type="evidence" value="ECO:0007669"/>
    <property type="project" value="TreeGrafter"/>
</dbReference>
<dbReference type="SUPFAM" id="SSF103473">
    <property type="entry name" value="MFS general substrate transporter"/>
    <property type="match status" value="1"/>
</dbReference>
<gene>
    <name evidence="8" type="ORF">AARAC_008601</name>
</gene>
<comment type="subcellular location">
    <subcellularLocation>
        <location evidence="1">Membrane</location>
        <topology evidence="1">Multi-pass membrane protein</topology>
    </subcellularLocation>
</comment>
<comment type="caution">
    <text evidence="8">The sequence shown here is derived from an EMBL/GenBank/DDBJ whole genome shotgun (WGS) entry which is preliminary data.</text>
</comment>
<dbReference type="Proteomes" id="UP000231358">
    <property type="component" value="Unassembled WGS sequence"/>
</dbReference>
<evidence type="ECO:0000256" key="6">
    <source>
        <dbReference type="SAM" id="MobiDB-lite"/>
    </source>
</evidence>
<feature type="transmembrane region" description="Helical" evidence="7">
    <location>
        <begin position="148"/>
        <end position="168"/>
    </location>
</feature>
<feature type="transmembrane region" description="Helical" evidence="7">
    <location>
        <begin position="413"/>
        <end position="433"/>
    </location>
</feature>
<dbReference type="PANTHER" id="PTHR43791">
    <property type="entry name" value="PERMEASE-RELATED"/>
    <property type="match status" value="1"/>
</dbReference>
<evidence type="ECO:0000256" key="2">
    <source>
        <dbReference type="ARBA" id="ARBA00022448"/>
    </source>
</evidence>
<feature type="transmembrane region" description="Helical" evidence="7">
    <location>
        <begin position="126"/>
        <end position="142"/>
    </location>
</feature>
<keyword evidence="3 7" id="KW-0812">Transmembrane</keyword>
<reference evidence="8 9" key="1">
    <citation type="submission" date="2017-05" db="EMBL/GenBank/DDBJ databases">
        <title>Genome sequence for an aflatoxigenic pathogen of Argentinian peanut, Aspergillus arachidicola.</title>
        <authorList>
            <person name="Moore G."/>
            <person name="Beltz S.B."/>
            <person name="Mack B.M."/>
        </authorList>
    </citation>
    <scope>NUCLEOTIDE SEQUENCE [LARGE SCALE GENOMIC DNA]</scope>
    <source>
        <strain evidence="8 9">CBS 117610</strain>
    </source>
</reference>
<feature type="compositionally biased region" description="Polar residues" evidence="6">
    <location>
        <begin position="1"/>
        <end position="18"/>
    </location>
</feature>
<evidence type="ECO:0000256" key="4">
    <source>
        <dbReference type="ARBA" id="ARBA00022989"/>
    </source>
</evidence>
<evidence type="ECO:0000256" key="3">
    <source>
        <dbReference type="ARBA" id="ARBA00022692"/>
    </source>
</evidence>
<protein>
    <recommendedName>
        <fullName evidence="10">Allantoate permease of the major facilitator superfamily</fullName>
    </recommendedName>
</protein>
<evidence type="ECO:0008006" key="10">
    <source>
        <dbReference type="Google" id="ProtNLM"/>
    </source>
</evidence>
<feature type="transmembrane region" description="Helical" evidence="7">
    <location>
        <begin position="378"/>
        <end position="401"/>
    </location>
</feature>
<sequence>MGSSTTKSAEVSTASASPPRTVDGKGVDEAFDFIKRHGDGIGPLLPQALGKLKRKLIFSILGLLLAINLMLFIDKATLGYAVLLGLMEETHIGNEQYNNLNTLFYVGYVIGQIPGQYLIQRIPLRIYVSSSVFLWSAIIFLHCTARDYGGLIALRLVLGIVESTVVPVLEMTMTMFFTPEELHALQPIFWISCVGSPIPTGLLGYALLFSKSPIRPWKFFMITTGGLSFLVSLWSWLLYPSNPMTARFLTTEEKVHVIRRVHDSTRSAIEQKVFKRYQAREALLDPVSWLFALSSFTLMLSNNLTFQQSLLYLQIGVSDLGSTLVWVAAGGFAMVVAIIASLLLKLVPNYSAYWAAIWCLPAIAGGIGMIALPWDRTIPLLACLLLACNTWGMTYIISLGWTASSCAGYTKKLTRSTMFMAAYGVSNIISPQMWKRGGPRYYGTWIVQIVISWTGTAVFLLVIRWILARRNKERELWIEQQIAAGNLGTGFVEGRGDEEGRIAEVDISMLDLTDLENKFFIYPL</sequence>
<dbReference type="InterPro" id="IPR036259">
    <property type="entry name" value="MFS_trans_sf"/>
</dbReference>
<keyword evidence="4 7" id="KW-1133">Transmembrane helix</keyword>
<keyword evidence="2" id="KW-0813">Transport</keyword>
<feature type="transmembrane region" description="Helical" evidence="7">
    <location>
        <begin position="351"/>
        <end position="372"/>
    </location>
</feature>
<keyword evidence="5 7" id="KW-0472">Membrane</keyword>